<sequence length="49" mass="5288">MSEHIDLTAECATCHGPIEHLAGIKDPYWRHVAVASHAAKPDPDTVKPA</sequence>
<reference evidence="1 2" key="1">
    <citation type="submission" date="2021-03" db="EMBL/GenBank/DDBJ databases">
        <title>Whole genome shotgun sequence of Actinoplanes toevensis NBRC 105298.</title>
        <authorList>
            <person name="Komaki H."/>
            <person name="Tamura T."/>
        </authorList>
    </citation>
    <scope>NUCLEOTIDE SEQUENCE [LARGE SCALE GENOMIC DNA]</scope>
    <source>
        <strain evidence="1 2">NBRC 105298</strain>
    </source>
</reference>
<gene>
    <name evidence="1" type="ORF">Ato02nite_005690</name>
</gene>
<keyword evidence="2" id="KW-1185">Reference proteome</keyword>
<proteinExistence type="predicted"/>
<evidence type="ECO:0000313" key="1">
    <source>
        <dbReference type="EMBL" id="GIM88776.1"/>
    </source>
</evidence>
<evidence type="ECO:0000313" key="2">
    <source>
        <dbReference type="Proteomes" id="UP000677082"/>
    </source>
</evidence>
<dbReference type="Proteomes" id="UP000677082">
    <property type="component" value="Unassembled WGS sequence"/>
</dbReference>
<dbReference type="AlphaFoldDB" id="A0A919W7B9"/>
<comment type="caution">
    <text evidence="1">The sequence shown here is derived from an EMBL/GenBank/DDBJ whole genome shotgun (WGS) entry which is preliminary data.</text>
</comment>
<dbReference type="EMBL" id="BOQN01000007">
    <property type="protein sequence ID" value="GIM88776.1"/>
    <property type="molecule type" value="Genomic_DNA"/>
</dbReference>
<name>A0A919W7B9_9ACTN</name>
<organism evidence="1 2">
    <name type="scientific">Paractinoplanes toevensis</name>
    <dbReference type="NCBI Taxonomy" id="571911"/>
    <lineage>
        <taxon>Bacteria</taxon>
        <taxon>Bacillati</taxon>
        <taxon>Actinomycetota</taxon>
        <taxon>Actinomycetes</taxon>
        <taxon>Micromonosporales</taxon>
        <taxon>Micromonosporaceae</taxon>
        <taxon>Paractinoplanes</taxon>
    </lineage>
</organism>
<accession>A0A919W7B9</accession>
<protein>
    <submittedName>
        <fullName evidence="1">Uncharacterized protein</fullName>
    </submittedName>
</protein>
<dbReference type="RefSeq" id="WP_213004761.1">
    <property type="nucleotide sequence ID" value="NZ_BOQN01000007.1"/>
</dbReference>